<name>A0A9J6PFT3_9PROT</name>
<dbReference type="EMBL" id="JAMZFT010000003">
    <property type="protein sequence ID" value="MCP1337577.1"/>
    <property type="molecule type" value="Genomic_DNA"/>
</dbReference>
<gene>
    <name evidence="1" type="ORF">NJQ99_14235</name>
</gene>
<dbReference type="NCBIfam" id="TIGR04282">
    <property type="entry name" value="glyco_like_cofC"/>
    <property type="match status" value="1"/>
</dbReference>
<keyword evidence="2" id="KW-1185">Reference proteome</keyword>
<dbReference type="SUPFAM" id="SSF53448">
    <property type="entry name" value="Nucleotide-diphospho-sugar transferases"/>
    <property type="match status" value="1"/>
</dbReference>
<dbReference type="PANTHER" id="PTHR36529">
    <property type="entry name" value="SLL1095 PROTEIN"/>
    <property type="match status" value="1"/>
</dbReference>
<proteinExistence type="predicted"/>
<dbReference type="AlphaFoldDB" id="A0A9J6PFT3"/>
<sequence length="205" mass="21666">MRQAGAGTLVIFARAAVAGRAKTRLARHVGYARAAMLSRLMTLASVQRLSAPGRWRTLVAVTPDGAAVRGLPGLDARHVRQGQGDLGHRMQRAFSLAGQGPVVIVGTDIPGIRRHHVAAAFRALGRAEVAVGPSGDGGYWMVGQRCRPRTLTLFQGVRWSGPHALADTLANLPDGARAAYLPVLTDIDEGADWLAFTRAGGRIAP</sequence>
<dbReference type="Gene3D" id="3.90.550.10">
    <property type="entry name" value="Spore Coat Polysaccharide Biosynthesis Protein SpsA, Chain A"/>
    <property type="match status" value="1"/>
</dbReference>
<reference evidence="1" key="1">
    <citation type="submission" date="2022-06" db="EMBL/GenBank/DDBJ databases">
        <title>Isolation and Genomics of Futiania mangrovii gen. nov., sp. nov., a Rare and Metabolically-versatile member in the Class Alphaproteobacteria.</title>
        <authorList>
            <person name="Liu L."/>
            <person name="Huang W.-C."/>
            <person name="Pan J."/>
            <person name="Li J."/>
            <person name="Huang Y."/>
            <person name="Du H."/>
            <person name="Liu Y."/>
            <person name="Li M."/>
        </authorList>
    </citation>
    <scope>NUCLEOTIDE SEQUENCE</scope>
    <source>
        <strain evidence="1">FT118</strain>
    </source>
</reference>
<dbReference type="InterPro" id="IPR029044">
    <property type="entry name" value="Nucleotide-diphossugar_trans"/>
</dbReference>
<comment type="caution">
    <text evidence="1">The sequence shown here is derived from an EMBL/GenBank/DDBJ whole genome shotgun (WGS) entry which is preliminary data.</text>
</comment>
<protein>
    <submittedName>
        <fullName evidence="1">TIGR04282 family arsenosugar biosynthesis glycosyltransferase</fullName>
    </submittedName>
</protein>
<dbReference type="Proteomes" id="UP001055804">
    <property type="component" value="Unassembled WGS sequence"/>
</dbReference>
<evidence type="ECO:0000313" key="2">
    <source>
        <dbReference type="Proteomes" id="UP001055804"/>
    </source>
</evidence>
<dbReference type="PANTHER" id="PTHR36529:SF1">
    <property type="entry name" value="GLYCOSYLTRANSFERASE"/>
    <property type="match status" value="1"/>
</dbReference>
<dbReference type="Pfam" id="PF09837">
    <property type="entry name" value="DUF2064"/>
    <property type="match status" value="1"/>
</dbReference>
<accession>A0A9J6PFT3</accession>
<dbReference type="RefSeq" id="WP_269333541.1">
    <property type="nucleotide sequence ID" value="NZ_JAMZFT010000003.1"/>
</dbReference>
<evidence type="ECO:0000313" key="1">
    <source>
        <dbReference type="EMBL" id="MCP1337577.1"/>
    </source>
</evidence>
<organism evidence="1 2">
    <name type="scientific">Futiania mangrovi</name>
    <dbReference type="NCBI Taxonomy" id="2959716"/>
    <lineage>
        <taxon>Bacteria</taxon>
        <taxon>Pseudomonadati</taxon>
        <taxon>Pseudomonadota</taxon>
        <taxon>Alphaproteobacteria</taxon>
        <taxon>Futianiales</taxon>
        <taxon>Futianiaceae</taxon>
        <taxon>Futiania</taxon>
    </lineage>
</organism>
<dbReference type="InterPro" id="IPR018641">
    <property type="entry name" value="Trfase_1_rSAM/seldom-assoc"/>
</dbReference>